<dbReference type="PANTHER" id="PTHR22917">
    <property type="entry name" value="HEMOPEXIN DOMAIN-CONTAINING PROTEIN"/>
    <property type="match status" value="1"/>
</dbReference>
<evidence type="ECO:0000256" key="2">
    <source>
        <dbReference type="SAM" id="Phobius"/>
    </source>
</evidence>
<dbReference type="Proteomes" id="UP000663864">
    <property type="component" value="Unassembled WGS sequence"/>
</dbReference>
<keyword evidence="2" id="KW-0812">Transmembrane</keyword>
<reference evidence="3" key="1">
    <citation type="submission" date="2021-02" db="EMBL/GenBank/DDBJ databases">
        <authorList>
            <person name="Nowell W R."/>
        </authorList>
    </citation>
    <scope>NUCLEOTIDE SEQUENCE</scope>
</reference>
<feature type="transmembrane region" description="Helical" evidence="2">
    <location>
        <begin position="228"/>
        <end position="250"/>
    </location>
</feature>
<gene>
    <name evidence="3" type="ORF">ZHD862_LOCUS921</name>
</gene>
<evidence type="ECO:0000313" key="3">
    <source>
        <dbReference type="EMBL" id="CAF0772259.1"/>
    </source>
</evidence>
<comment type="caution">
    <text evidence="3">The sequence shown here is derived from an EMBL/GenBank/DDBJ whole genome shotgun (WGS) entry which is preliminary data.</text>
</comment>
<dbReference type="AlphaFoldDB" id="A0A813QRC3"/>
<protein>
    <submittedName>
        <fullName evidence="3">Uncharacterized protein</fullName>
    </submittedName>
</protein>
<evidence type="ECO:0000313" key="4">
    <source>
        <dbReference type="Proteomes" id="UP000663864"/>
    </source>
</evidence>
<dbReference type="InterPro" id="IPR051298">
    <property type="entry name" value="Heme_transport/Cell_adhesion"/>
</dbReference>
<feature type="compositionally biased region" description="Basic residues" evidence="1">
    <location>
        <begin position="1"/>
        <end position="22"/>
    </location>
</feature>
<name>A0A813QRC3_9BILA</name>
<accession>A0A813QRC3</accession>
<feature type="region of interest" description="Disordered" evidence="1">
    <location>
        <begin position="281"/>
        <end position="388"/>
    </location>
</feature>
<feature type="region of interest" description="Disordered" evidence="1">
    <location>
        <begin position="1"/>
        <end position="43"/>
    </location>
</feature>
<proteinExistence type="predicted"/>
<organism evidence="3 4">
    <name type="scientific">Rotaria sordida</name>
    <dbReference type="NCBI Taxonomy" id="392033"/>
    <lineage>
        <taxon>Eukaryota</taxon>
        <taxon>Metazoa</taxon>
        <taxon>Spiralia</taxon>
        <taxon>Gnathifera</taxon>
        <taxon>Rotifera</taxon>
        <taxon>Eurotatoria</taxon>
        <taxon>Bdelloidea</taxon>
        <taxon>Philodinida</taxon>
        <taxon>Philodinidae</taxon>
        <taxon>Rotaria</taxon>
    </lineage>
</organism>
<dbReference type="EMBL" id="CAJNOT010000014">
    <property type="protein sequence ID" value="CAF0772259.1"/>
    <property type="molecule type" value="Genomic_DNA"/>
</dbReference>
<sequence>MQHRPRISRVSRVKKVQRHQRRGNAQQRLTEHHEAENQMRTSQLSNVDAVVEKVNSISSTRNLSVGIRKQPSVSVSVIRIPSLKAQSSIGDNHGSDFQNNSLQQLNMTSSHYDVQKTVVQSNRFDNIASNNMRPFSFTRRRQTIVPSNSFDFNDLKRFSTETNSSIPNFSARNDIWHKTSNASLIDRNNRMTNLINRDKETDNETRRRRRRGGCWIFCCSCCSPCCCLLTGISLTLLAAIIAALIGVLIITMANRTTSTTTTTTSSSTSTTTSATTTTTTSVTTTTSSTSTSSSTTSTSSSSTSTSSTSTTSTSSTSSTSTSSSSSTSTSSSSSSSTSSTSTSSSSSSSTSSTSTSSTSTSSTTSSSTSVTTVTTTTRTTTSVTTATTTTTKTTTTTASTVTITSNSCTFGWKGVTVLYHCTSCPNIVPYTQYTYTYTAIANRTRIAFAFREDEGCFALDAVSVRRLTAPTIELIGNNDFETGTLSSWTYCNPNSASSAGEVIPNSDNFQCMTSTYQAKSGSYFYYDGAVGNCDYLIQTFSTIVGQTYTISYWLYNRGNTAYPSSADAILIIVTGRFKGKTAIVPGAASSMSRVIVLRLIAEGVFCSWY</sequence>
<keyword evidence="2" id="KW-1133">Transmembrane helix</keyword>
<evidence type="ECO:0000256" key="1">
    <source>
        <dbReference type="SAM" id="MobiDB-lite"/>
    </source>
</evidence>
<keyword evidence="2" id="KW-0472">Membrane</keyword>
<dbReference type="Gene3D" id="2.60.120.260">
    <property type="entry name" value="Galactose-binding domain-like"/>
    <property type="match status" value="1"/>
</dbReference>
<dbReference type="PANTHER" id="PTHR22917:SF6">
    <property type="entry name" value="EG:8D8.2 PROTEIN-RELATED"/>
    <property type="match status" value="1"/>
</dbReference>